<keyword evidence="2" id="KW-1185">Reference proteome</keyword>
<sequence>MWRADAIKTVTIAGSGVFKINVKNGPSDTITLKVKIDGEYAQNLVVLDSVSAETLFISSAFQPLFVSDNDKLSAHKVLSVEYELLVPEHMSLDVKSDIASVTIVGIYTAVFIESNQGSCQLKEFLGDAVINTIDGNIAVQTNLAKVEAFSKTGTVEILQFKYGKYAISCHSINGNIIVTRIEK</sequence>
<dbReference type="EMBL" id="FORM01000001">
    <property type="protein sequence ID" value="SFI54133.1"/>
    <property type="molecule type" value="Genomic_DNA"/>
</dbReference>
<evidence type="ECO:0000313" key="1">
    <source>
        <dbReference type="EMBL" id="SFI54133.1"/>
    </source>
</evidence>
<proteinExistence type="predicted"/>
<dbReference type="STRING" id="1144750.SAMN05443431_101213"/>
<gene>
    <name evidence="1" type="ORF">SAMN05443431_101213</name>
</gene>
<protein>
    <recommendedName>
        <fullName evidence="3">Adhesin domain-containing protein</fullName>
    </recommendedName>
</protein>
<dbReference type="Proteomes" id="UP000199559">
    <property type="component" value="Unassembled WGS sequence"/>
</dbReference>
<dbReference type="AlphaFoldDB" id="A0A1I3J1Y2"/>
<evidence type="ECO:0000313" key="2">
    <source>
        <dbReference type="Proteomes" id="UP000199559"/>
    </source>
</evidence>
<evidence type="ECO:0008006" key="3">
    <source>
        <dbReference type="Google" id="ProtNLM"/>
    </source>
</evidence>
<name>A0A1I3J1Y2_9FLAO</name>
<reference evidence="2" key="1">
    <citation type="submission" date="2016-10" db="EMBL/GenBank/DDBJ databases">
        <authorList>
            <person name="Varghese N."/>
            <person name="Submissions S."/>
        </authorList>
    </citation>
    <scope>NUCLEOTIDE SEQUENCE [LARGE SCALE GENOMIC DNA]</scope>
    <source>
        <strain evidence="2">DSM 28881</strain>
    </source>
</reference>
<organism evidence="1 2">
    <name type="scientific">Olleya namhaensis</name>
    <dbReference type="NCBI Taxonomy" id="1144750"/>
    <lineage>
        <taxon>Bacteria</taxon>
        <taxon>Pseudomonadati</taxon>
        <taxon>Bacteroidota</taxon>
        <taxon>Flavobacteriia</taxon>
        <taxon>Flavobacteriales</taxon>
        <taxon>Flavobacteriaceae</taxon>
    </lineage>
</organism>
<accession>A0A1I3J1Y2</accession>